<accession>A0A7N8Y8J6</accession>
<dbReference type="Pfam" id="PF01490">
    <property type="entry name" value="Aa_trans"/>
    <property type="match status" value="1"/>
</dbReference>
<evidence type="ECO:0000256" key="1">
    <source>
        <dbReference type="ARBA" id="ARBA00004141"/>
    </source>
</evidence>
<dbReference type="PANTHER" id="PTHR22950:SF222">
    <property type="entry name" value="SODIUM-COUPLED NEUTRAL AMINO ACID TRANSPORTER 4"/>
    <property type="match status" value="1"/>
</dbReference>
<evidence type="ECO:0000259" key="6">
    <source>
        <dbReference type="Pfam" id="PF01490"/>
    </source>
</evidence>
<dbReference type="GO" id="GO:0015179">
    <property type="term" value="F:L-amino acid transmembrane transporter activity"/>
    <property type="evidence" value="ECO:0007669"/>
    <property type="project" value="TreeGrafter"/>
</dbReference>
<feature type="transmembrane region" description="Helical" evidence="5">
    <location>
        <begin position="430"/>
        <end position="452"/>
    </location>
</feature>
<dbReference type="Ensembl" id="ENSMAMT00000040959.1">
    <property type="protein sequence ID" value="ENSMAMP00000056804.1"/>
    <property type="gene ID" value="ENSMAMG00000023548.2"/>
</dbReference>
<reference evidence="7" key="2">
    <citation type="submission" date="2025-09" db="UniProtKB">
        <authorList>
            <consortium name="Ensembl"/>
        </authorList>
    </citation>
    <scope>IDENTIFICATION</scope>
</reference>
<feature type="transmembrane region" description="Helical" evidence="5">
    <location>
        <begin position="394"/>
        <end position="418"/>
    </location>
</feature>
<organism evidence="7 8">
    <name type="scientific">Mastacembelus armatus</name>
    <name type="common">zig-zag eel</name>
    <dbReference type="NCBI Taxonomy" id="205130"/>
    <lineage>
        <taxon>Eukaryota</taxon>
        <taxon>Metazoa</taxon>
        <taxon>Chordata</taxon>
        <taxon>Craniata</taxon>
        <taxon>Vertebrata</taxon>
        <taxon>Euteleostomi</taxon>
        <taxon>Actinopterygii</taxon>
        <taxon>Neopterygii</taxon>
        <taxon>Teleostei</taxon>
        <taxon>Neoteleostei</taxon>
        <taxon>Acanthomorphata</taxon>
        <taxon>Anabantaria</taxon>
        <taxon>Synbranchiformes</taxon>
        <taxon>Mastacembelidae</taxon>
        <taxon>Mastacembelus</taxon>
    </lineage>
</organism>
<evidence type="ECO:0000313" key="8">
    <source>
        <dbReference type="Proteomes" id="UP000261640"/>
    </source>
</evidence>
<evidence type="ECO:0000313" key="7">
    <source>
        <dbReference type="Ensembl" id="ENSMAMP00000056804.1"/>
    </source>
</evidence>
<feature type="transmembrane region" description="Helical" evidence="5">
    <location>
        <begin position="79"/>
        <end position="104"/>
    </location>
</feature>
<feature type="transmembrane region" description="Helical" evidence="5">
    <location>
        <begin position="202"/>
        <end position="219"/>
    </location>
</feature>
<proteinExistence type="predicted"/>
<evidence type="ECO:0000256" key="4">
    <source>
        <dbReference type="ARBA" id="ARBA00023136"/>
    </source>
</evidence>
<feature type="domain" description="Amino acid transporter transmembrane" evidence="6">
    <location>
        <begin position="49"/>
        <end position="449"/>
    </location>
</feature>
<evidence type="ECO:0000256" key="2">
    <source>
        <dbReference type="ARBA" id="ARBA00022692"/>
    </source>
</evidence>
<dbReference type="InterPro" id="IPR013057">
    <property type="entry name" value="AA_transpt_TM"/>
</dbReference>
<dbReference type="AlphaFoldDB" id="A0A7N8Y8J6"/>
<keyword evidence="4 5" id="KW-0472">Membrane</keyword>
<sequence>MLTLVFFLGPCSQFLDDNEDGESQKFLANGMMKKKKYEDYHEEYHPGHASFGMSVFNLSNAIMGSGILGLSFAMANTGIVLFTILLMAMAILSLYSVHLLLVTAKEGGSLIYEKLGERAFGWPGKMAAFGAIIMQNIGAMSSYLFIVKYELPEVIRAFLGLEENSGEWYMDGNYLVVFVSIGIILPLSLLKNLGYLGYTSGFSLSCMVFFLGAVMISWLNLNLHILNVCVILILYSQTAYTVPILAFAFVCHPEVLPIYSELKDQHVYWYQPYSDLSKCKMQNVSNLSILAMLIMYMLSALFGYLTFYDNVEAELLHTFTKVYKFDTLLLLVRLAVLTAVTLTVPIVLFPIRSSINTLLFSKHEFSWTRHLLIAAAILVFNNLLVIFVPTIRDIFGFIGSSAATMLIFILPAAFYLRLVKSLPFRSPQKIGAAVFLVVGIIFMIGSLSLIVLDWVHNPPGSSGGH</sequence>
<dbReference type="GO" id="GO:0005886">
    <property type="term" value="C:plasma membrane"/>
    <property type="evidence" value="ECO:0007669"/>
    <property type="project" value="TreeGrafter"/>
</dbReference>
<keyword evidence="8" id="KW-1185">Reference proteome</keyword>
<name>A0A7N8Y8J6_9TELE</name>
<dbReference type="GeneTree" id="ENSGT00940000158917"/>
<feature type="transmembrane region" description="Helical" evidence="5">
    <location>
        <begin position="370"/>
        <end position="388"/>
    </location>
</feature>
<feature type="transmembrane region" description="Helical" evidence="5">
    <location>
        <begin position="55"/>
        <end position="73"/>
    </location>
</feature>
<feature type="transmembrane region" description="Helical" evidence="5">
    <location>
        <begin position="328"/>
        <end position="349"/>
    </location>
</feature>
<evidence type="ECO:0000256" key="5">
    <source>
        <dbReference type="SAM" id="Phobius"/>
    </source>
</evidence>
<evidence type="ECO:0000256" key="3">
    <source>
        <dbReference type="ARBA" id="ARBA00022989"/>
    </source>
</evidence>
<keyword evidence="2 5" id="KW-0812">Transmembrane</keyword>
<protein>
    <submittedName>
        <fullName evidence="7">Solute carrier family 38 member 4</fullName>
    </submittedName>
</protein>
<feature type="transmembrane region" description="Helical" evidence="5">
    <location>
        <begin position="125"/>
        <end position="146"/>
    </location>
</feature>
<feature type="transmembrane region" description="Helical" evidence="5">
    <location>
        <begin position="172"/>
        <end position="190"/>
    </location>
</feature>
<keyword evidence="3 5" id="KW-1133">Transmembrane helix</keyword>
<dbReference type="PANTHER" id="PTHR22950">
    <property type="entry name" value="AMINO ACID TRANSPORTER"/>
    <property type="match status" value="1"/>
</dbReference>
<feature type="transmembrane region" description="Helical" evidence="5">
    <location>
        <begin position="287"/>
        <end position="308"/>
    </location>
</feature>
<dbReference type="Proteomes" id="UP000261640">
    <property type="component" value="Unplaced"/>
</dbReference>
<reference evidence="7" key="1">
    <citation type="submission" date="2025-08" db="UniProtKB">
        <authorList>
            <consortium name="Ensembl"/>
        </authorList>
    </citation>
    <scope>IDENTIFICATION</scope>
</reference>
<comment type="subcellular location">
    <subcellularLocation>
        <location evidence="1">Membrane</location>
        <topology evidence="1">Multi-pass membrane protein</topology>
    </subcellularLocation>
</comment>
<feature type="transmembrane region" description="Helical" evidence="5">
    <location>
        <begin position="225"/>
        <end position="250"/>
    </location>
</feature>